<keyword evidence="4" id="KW-0067">ATP-binding</keyword>
<dbReference type="SUPFAM" id="SSF82697">
    <property type="entry name" value="PurS-like"/>
    <property type="match status" value="1"/>
</dbReference>
<dbReference type="Pfam" id="PF18076">
    <property type="entry name" value="FGAR-AT_N"/>
    <property type="match status" value="1"/>
</dbReference>
<protein>
    <submittedName>
        <fullName evidence="6">Phosphoribosylformylglycinamidine synthase</fullName>
    </submittedName>
</protein>
<evidence type="ECO:0000313" key="7">
    <source>
        <dbReference type="Proteomes" id="UP000187283"/>
    </source>
</evidence>
<keyword evidence="2" id="KW-0547">Nucleotide-binding</keyword>
<name>A0A1R1YEA5_9FUNG</name>
<evidence type="ECO:0000256" key="1">
    <source>
        <dbReference type="ARBA" id="ARBA00022598"/>
    </source>
</evidence>
<keyword evidence="3" id="KW-0658">Purine biosynthesis</keyword>
<dbReference type="InterPro" id="IPR036604">
    <property type="entry name" value="PurS-like_sf"/>
</dbReference>
<comment type="caution">
    <text evidence="6">The sequence shown here is derived from an EMBL/GenBank/DDBJ whole genome shotgun (WGS) entry which is preliminary data.</text>
</comment>
<dbReference type="GO" id="GO:0006164">
    <property type="term" value="P:purine nucleotide biosynthetic process"/>
    <property type="evidence" value="ECO:0007669"/>
    <property type="project" value="UniProtKB-KW"/>
</dbReference>
<proteinExistence type="predicted"/>
<evidence type="ECO:0000259" key="5">
    <source>
        <dbReference type="Pfam" id="PF18076"/>
    </source>
</evidence>
<keyword evidence="7" id="KW-1185">Reference proteome</keyword>
<evidence type="ECO:0000313" key="6">
    <source>
        <dbReference type="EMBL" id="OMJ25210.1"/>
    </source>
</evidence>
<reference evidence="6 7" key="1">
    <citation type="submission" date="2017-01" db="EMBL/GenBank/DDBJ databases">
        <authorList>
            <person name="Mah S.A."/>
            <person name="Swanson W.J."/>
            <person name="Moy G.W."/>
            <person name="Vacquier V.D."/>
        </authorList>
    </citation>
    <scope>NUCLEOTIDE SEQUENCE [LARGE SCALE GENOMIC DNA]</scope>
    <source>
        <strain evidence="6 7">GSMNP</strain>
    </source>
</reference>
<dbReference type="GO" id="GO:0005524">
    <property type="term" value="F:ATP binding"/>
    <property type="evidence" value="ECO:0007669"/>
    <property type="project" value="UniProtKB-KW"/>
</dbReference>
<organism evidence="6 7">
    <name type="scientific">Smittium culicis</name>
    <dbReference type="NCBI Taxonomy" id="133412"/>
    <lineage>
        <taxon>Eukaryota</taxon>
        <taxon>Fungi</taxon>
        <taxon>Fungi incertae sedis</taxon>
        <taxon>Zoopagomycota</taxon>
        <taxon>Kickxellomycotina</taxon>
        <taxon>Harpellomycetes</taxon>
        <taxon>Harpellales</taxon>
        <taxon>Legeriomycetaceae</taxon>
        <taxon>Smittium</taxon>
    </lineage>
</organism>
<feature type="domain" description="Phosphoribosylformylglycinamidine synthase N-terminal" evidence="5">
    <location>
        <begin position="126"/>
        <end position="169"/>
    </location>
</feature>
<dbReference type="EMBL" id="LSSN01000204">
    <property type="protein sequence ID" value="OMJ25210.1"/>
    <property type="molecule type" value="Genomic_DNA"/>
</dbReference>
<dbReference type="GO" id="GO:0016874">
    <property type="term" value="F:ligase activity"/>
    <property type="evidence" value="ECO:0007669"/>
    <property type="project" value="UniProtKB-KW"/>
</dbReference>
<dbReference type="Proteomes" id="UP000187283">
    <property type="component" value="Unassembled WGS sequence"/>
</dbReference>
<keyword evidence="1" id="KW-0436">Ligase</keyword>
<dbReference type="STRING" id="133412.A0A1R1YEA5"/>
<evidence type="ECO:0000256" key="4">
    <source>
        <dbReference type="ARBA" id="ARBA00022840"/>
    </source>
</evidence>
<sequence>MSSLDMSSIEKTPTQMIILSGQPAISEFRSAAVLGKLKTICPSLTSINSVYINFVSLNPDCEYKNALSSFSIESKDSGETSVTSEYFSSAAHSKWATLARLLDHPIKKDSNQIMEPTFFSLYSELTSSSPIPKNSLLIVPRLGTTSPWSSKATDIVFTCGLGDCVSQFESFTFT</sequence>
<evidence type="ECO:0000256" key="3">
    <source>
        <dbReference type="ARBA" id="ARBA00022755"/>
    </source>
</evidence>
<accession>A0A1R1YEA5</accession>
<dbReference type="InterPro" id="IPR040707">
    <property type="entry name" value="FGAR-AT_N"/>
</dbReference>
<dbReference type="AlphaFoldDB" id="A0A1R1YEA5"/>
<gene>
    <name evidence="6" type="ORF">AYI70_g1054</name>
</gene>
<dbReference type="OrthoDB" id="6666987at2759"/>
<evidence type="ECO:0000256" key="2">
    <source>
        <dbReference type="ARBA" id="ARBA00022741"/>
    </source>
</evidence>